<feature type="domain" description="PPM-type phosphatase" evidence="4">
    <location>
        <begin position="2"/>
        <end position="267"/>
    </location>
</feature>
<dbReference type="AlphaFoldDB" id="A0A6C0EEK2"/>
<dbReference type="GO" id="GO:0004722">
    <property type="term" value="F:protein serine/threonine phosphatase activity"/>
    <property type="evidence" value="ECO:0007669"/>
    <property type="project" value="InterPro"/>
</dbReference>
<keyword evidence="1" id="KW-0479">Metal-binding</keyword>
<evidence type="ECO:0000256" key="2">
    <source>
        <dbReference type="ARBA" id="ARBA00022801"/>
    </source>
</evidence>
<keyword evidence="3" id="KW-0904">Protein phosphatase</keyword>
<dbReference type="PANTHER" id="PTHR47992">
    <property type="entry name" value="PROTEIN PHOSPHATASE"/>
    <property type="match status" value="1"/>
</dbReference>
<proteinExistence type="predicted"/>
<evidence type="ECO:0000313" key="5">
    <source>
        <dbReference type="EMBL" id="QHT26679.1"/>
    </source>
</evidence>
<protein>
    <recommendedName>
        <fullName evidence="4">PPM-type phosphatase domain-containing protein</fullName>
    </recommendedName>
</protein>
<dbReference type="Pfam" id="PF00481">
    <property type="entry name" value="PP2C"/>
    <property type="match status" value="1"/>
</dbReference>
<dbReference type="InterPro" id="IPR001932">
    <property type="entry name" value="PPM-type_phosphatase-like_dom"/>
</dbReference>
<accession>A0A6C0EEK2</accession>
<reference evidence="5" key="1">
    <citation type="journal article" date="2020" name="Nature">
        <title>Giant virus diversity and host interactions through global metagenomics.</title>
        <authorList>
            <person name="Schulz F."/>
            <person name="Roux S."/>
            <person name="Paez-Espino D."/>
            <person name="Jungbluth S."/>
            <person name="Walsh D.A."/>
            <person name="Denef V.J."/>
            <person name="McMahon K.D."/>
            <person name="Konstantinidis K.T."/>
            <person name="Eloe-Fadrosh E.A."/>
            <person name="Kyrpides N.C."/>
            <person name="Woyke T."/>
        </authorList>
    </citation>
    <scope>NUCLEOTIDE SEQUENCE</scope>
    <source>
        <strain evidence="5">GVMAG-M-3300023179-2</strain>
    </source>
</reference>
<dbReference type="SMART" id="SM00332">
    <property type="entry name" value="PP2Cc"/>
    <property type="match status" value="1"/>
</dbReference>
<dbReference type="InterPro" id="IPR000222">
    <property type="entry name" value="PP2C_BS"/>
</dbReference>
<dbReference type="PROSITE" id="PS01032">
    <property type="entry name" value="PPM_1"/>
    <property type="match status" value="1"/>
</dbReference>
<dbReference type="InterPro" id="IPR036457">
    <property type="entry name" value="PPM-type-like_dom_sf"/>
</dbReference>
<organism evidence="5">
    <name type="scientific">viral metagenome</name>
    <dbReference type="NCBI Taxonomy" id="1070528"/>
    <lineage>
        <taxon>unclassified sequences</taxon>
        <taxon>metagenomes</taxon>
        <taxon>organismal metagenomes</taxon>
    </lineage>
</organism>
<dbReference type="PROSITE" id="PS51746">
    <property type="entry name" value="PPM_2"/>
    <property type="match status" value="1"/>
</dbReference>
<dbReference type="EMBL" id="MN739800">
    <property type="protein sequence ID" value="QHT26679.1"/>
    <property type="molecule type" value="Genomic_DNA"/>
</dbReference>
<dbReference type="InterPro" id="IPR015655">
    <property type="entry name" value="PP2C"/>
</dbReference>
<evidence type="ECO:0000259" key="4">
    <source>
        <dbReference type="PROSITE" id="PS51746"/>
    </source>
</evidence>
<dbReference type="CDD" id="cd00143">
    <property type="entry name" value="PP2Cc"/>
    <property type="match status" value="1"/>
</dbReference>
<sequence length="268" mass="30684">MKIYSYSLQGKRQSNEDTHLHIFNLNNENSNMNAINLLGVFDGHGGKLVSKYLKDNLPSFFINKFDKDIYSRADLTSKYFMKVYDTIQNNLVVNHPRAAQYCGSTACVCVHYLDSNKKNRLWVLNVGDSRAVKCNYADIAEQLSSDHKPCNPYERTRIEQLGGKIEFDGSDWRVKDLSLSRAFGDLECKPYVSHLPQIYKYKINSKDKFIILACDGLWDVLSNQDAVDFVNNLLLNKKFHGNYSKELAEHGLSKGSLDNITVLIYMLE</sequence>
<dbReference type="GO" id="GO:0046872">
    <property type="term" value="F:metal ion binding"/>
    <property type="evidence" value="ECO:0007669"/>
    <property type="project" value="UniProtKB-KW"/>
</dbReference>
<dbReference type="Gene3D" id="3.60.40.10">
    <property type="entry name" value="PPM-type phosphatase domain"/>
    <property type="match status" value="1"/>
</dbReference>
<dbReference type="SUPFAM" id="SSF81606">
    <property type="entry name" value="PP2C-like"/>
    <property type="match status" value="1"/>
</dbReference>
<evidence type="ECO:0000256" key="3">
    <source>
        <dbReference type="ARBA" id="ARBA00022912"/>
    </source>
</evidence>
<evidence type="ECO:0000256" key="1">
    <source>
        <dbReference type="ARBA" id="ARBA00022723"/>
    </source>
</evidence>
<name>A0A6C0EEK2_9ZZZZ</name>
<keyword evidence="2" id="KW-0378">Hydrolase</keyword>